<dbReference type="Proteomes" id="UP000184073">
    <property type="component" value="Unassembled WGS sequence"/>
</dbReference>
<dbReference type="GeneID" id="63728404"/>
<accession>A0A1L9PS32</accession>
<dbReference type="OrthoDB" id="4924482at2759"/>
<dbReference type="RefSeq" id="XP_040670034.1">
    <property type="nucleotide sequence ID" value="XM_040812893.1"/>
</dbReference>
<name>A0A1L9PS32_ASPVE</name>
<sequence length="60" mass="6495">MARVFVGKLDPAWGDTEGVRERSSGIGLPRKGIEGESCVSWSRDAIAVLKKMGTLQADFD</sequence>
<gene>
    <name evidence="1" type="ORF">ASPVEDRAFT_43745</name>
</gene>
<dbReference type="EMBL" id="KV878131">
    <property type="protein sequence ID" value="OJJ04272.1"/>
    <property type="molecule type" value="Genomic_DNA"/>
</dbReference>
<protein>
    <submittedName>
        <fullName evidence="1">Uncharacterized protein</fullName>
    </submittedName>
</protein>
<evidence type="ECO:0000313" key="2">
    <source>
        <dbReference type="Proteomes" id="UP000184073"/>
    </source>
</evidence>
<organism evidence="1 2">
    <name type="scientific">Aspergillus versicolor CBS 583.65</name>
    <dbReference type="NCBI Taxonomy" id="1036611"/>
    <lineage>
        <taxon>Eukaryota</taxon>
        <taxon>Fungi</taxon>
        <taxon>Dikarya</taxon>
        <taxon>Ascomycota</taxon>
        <taxon>Pezizomycotina</taxon>
        <taxon>Eurotiomycetes</taxon>
        <taxon>Eurotiomycetidae</taxon>
        <taxon>Eurotiales</taxon>
        <taxon>Aspergillaceae</taxon>
        <taxon>Aspergillus</taxon>
        <taxon>Aspergillus subgen. Nidulantes</taxon>
    </lineage>
</organism>
<reference evidence="2" key="1">
    <citation type="journal article" date="2017" name="Genome Biol.">
        <title>Comparative genomics reveals high biological diversity and specific adaptations in the industrially and medically important fungal genus Aspergillus.</title>
        <authorList>
            <person name="de Vries R.P."/>
            <person name="Riley R."/>
            <person name="Wiebenga A."/>
            <person name="Aguilar-Osorio G."/>
            <person name="Amillis S."/>
            <person name="Uchima C.A."/>
            <person name="Anderluh G."/>
            <person name="Asadollahi M."/>
            <person name="Askin M."/>
            <person name="Barry K."/>
            <person name="Battaglia E."/>
            <person name="Bayram O."/>
            <person name="Benocci T."/>
            <person name="Braus-Stromeyer S.A."/>
            <person name="Caldana C."/>
            <person name="Canovas D."/>
            <person name="Cerqueira G.C."/>
            <person name="Chen F."/>
            <person name="Chen W."/>
            <person name="Choi C."/>
            <person name="Clum A."/>
            <person name="Dos Santos R.A."/>
            <person name="Damasio A.R."/>
            <person name="Diallinas G."/>
            <person name="Emri T."/>
            <person name="Fekete E."/>
            <person name="Flipphi M."/>
            <person name="Freyberg S."/>
            <person name="Gallo A."/>
            <person name="Gournas C."/>
            <person name="Habgood R."/>
            <person name="Hainaut M."/>
            <person name="Harispe M.L."/>
            <person name="Henrissat B."/>
            <person name="Hilden K.S."/>
            <person name="Hope R."/>
            <person name="Hossain A."/>
            <person name="Karabika E."/>
            <person name="Karaffa L."/>
            <person name="Karanyi Z."/>
            <person name="Krasevec N."/>
            <person name="Kuo A."/>
            <person name="Kusch H."/>
            <person name="LaButti K."/>
            <person name="Lagendijk E.L."/>
            <person name="Lapidus A."/>
            <person name="Levasseur A."/>
            <person name="Lindquist E."/>
            <person name="Lipzen A."/>
            <person name="Logrieco A.F."/>
            <person name="MacCabe A."/>
            <person name="Maekelae M.R."/>
            <person name="Malavazi I."/>
            <person name="Melin P."/>
            <person name="Meyer V."/>
            <person name="Mielnichuk N."/>
            <person name="Miskei M."/>
            <person name="Molnar A.P."/>
            <person name="Mule G."/>
            <person name="Ngan C.Y."/>
            <person name="Orejas M."/>
            <person name="Orosz E."/>
            <person name="Ouedraogo J.P."/>
            <person name="Overkamp K.M."/>
            <person name="Park H.-S."/>
            <person name="Perrone G."/>
            <person name="Piumi F."/>
            <person name="Punt P.J."/>
            <person name="Ram A.F."/>
            <person name="Ramon A."/>
            <person name="Rauscher S."/>
            <person name="Record E."/>
            <person name="Riano-Pachon D.M."/>
            <person name="Robert V."/>
            <person name="Roehrig J."/>
            <person name="Ruller R."/>
            <person name="Salamov A."/>
            <person name="Salih N.S."/>
            <person name="Samson R.A."/>
            <person name="Sandor E."/>
            <person name="Sanguinetti M."/>
            <person name="Schuetze T."/>
            <person name="Sepcic K."/>
            <person name="Shelest E."/>
            <person name="Sherlock G."/>
            <person name="Sophianopoulou V."/>
            <person name="Squina F.M."/>
            <person name="Sun H."/>
            <person name="Susca A."/>
            <person name="Todd R.B."/>
            <person name="Tsang A."/>
            <person name="Unkles S.E."/>
            <person name="van de Wiele N."/>
            <person name="van Rossen-Uffink D."/>
            <person name="Oliveira J.V."/>
            <person name="Vesth T.C."/>
            <person name="Visser J."/>
            <person name="Yu J.-H."/>
            <person name="Zhou M."/>
            <person name="Andersen M.R."/>
            <person name="Archer D.B."/>
            <person name="Baker S.E."/>
            <person name="Benoit I."/>
            <person name="Brakhage A.A."/>
            <person name="Braus G.H."/>
            <person name="Fischer R."/>
            <person name="Frisvad J.C."/>
            <person name="Goldman G.H."/>
            <person name="Houbraken J."/>
            <person name="Oakley B."/>
            <person name="Pocsi I."/>
            <person name="Scazzocchio C."/>
            <person name="Seiboth B."/>
            <person name="vanKuyk P.A."/>
            <person name="Wortman J."/>
            <person name="Dyer P.S."/>
            <person name="Grigoriev I.V."/>
        </authorList>
    </citation>
    <scope>NUCLEOTIDE SEQUENCE [LARGE SCALE GENOMIC DNA]</scope>
    <source>
        <strain evidence="2">CBS 583.65</strain>
    </source>
</reference>
<proteinExistence type="predicted"/>
<evidence type="ECO:0000313" key="1">
    <source>
        <dbReference type="EMBL" id="OJJ04272.1"/>
    </source>
</evidence>
<dbReference type="AlphaFoldDB" id="A0A1L9PS32"/>
<dbReference type="VEuPathDB" id="FungiDB:ASPVEDRAFT_43745"/>
<keyword evidence="2" id="KW-1185">Reference proteome</keyword>